<name>A0A6L9ENL6_CLOBU</name>
<dbReference type="Proteomes" id="UP000474042">
    <property type="component" value="Unassembled WGS sequence"/>
</dbReference>
<evidence type="ECO:0000313" key="1">
    <source>
        <dbReference type="EMBL" id="NAS18082.1"/>
    </source>
</evidence>
<reference evidence="1 2" key="1">
    <citation type="submission" date="2020-01" db="EMBL/GenBank/DDBJ databases">
        <title>Genome sequence of a 1,3-propanediol producer, Clostridium butyricum S3.</title>
        <authorList>
            <person name="Zhou J."/>
        </authorList>
    </citation>
    <scope>NUCLEOTIDE SEQUENCE [LARGE SCALE GENOMIC DNA]</scope>
    <source>
        <strain evidence="1 2">S3</strain>
    </source>
</reference>
<evidence type="ECO:0000313" key="2">
    <source>
        <dbReference type="Proteomes" id="UP000474042"/>
    </source>
</evidence>
<comment type="caution">
    <text evidence="1">The sequence shown here is derived from an EMBL/GenBank/DDBJ whole genome shotgun (WGS) entry which is preliminary data.</text>
</comment>
<gene>
    <name evidence="1" type="ORF">GND98_009405</name>
</gene>
<organism evidence="1 2">
    <name type="scientific">Clostridium butyricum</name>
    <dbReference type="NCBI Taxonomy" id="1492"/>
    <lineage>
        <taxon>Bacteria</taxon>
        <taxon>Bacillati</taxon>
        <taxon>Bacillota</taxon>
        <taxon>Clostridia</taxon>
        <taxon>Eubacteriales</taxon>
        <taxon>Clostridiaceae</taxon>
        <taxon>Clostridium</taxon>
    </lineage>
</organism>
<sequence>MAFKWLTWLKGQVTKEQFKTILDATDQDIKFNRLAFGKRTNQMEYVNICSRTAQTIIRAGIQ</sequence>
<protein>
    <submittedName>
        <fullName evidence="1">Uncharacterized protein</fullName>
    </submittedName>
</protein>
<dbReference type="AlphaFoldDB" id="A0A6L9ENL6"/>
<accession>A0A6L9ENL6</accession>
<dbReference type="EMBL" id="WOFV02000025">
    <property type="protein sequence ID" value="NAS18082.1"/>
    <property type="molecule type" value="Genomic_DNA"/>
</dbReference>
<proteinExistence type="predicted"/>